<dbReference type="EMBL" id="JBHSMC010000001">
    <property type="protein sequence ID" value="MFC5463541.1"/>
    <property type="molecule type" value="Genomic_DNA"/>
</dbReference>
<feature type="transmembrane region" description="Helical" evidence="1">
    <location>
        <begin position="228"/>
        <end position="246"/>
    </location>
</feature>
<feature type="transmembrane region" description="Helical" evidence="1">
    <location>
        <begin position="63"/>
        <end position="84"/>
    </location>
</feature>
<organism evidence="2 3">
    <name type="scientific">Lederbergia graminis</name>
    <dbReference type="NCBI Taxonomy" id="735518"/>
    <lineage>
        <taxon>Bacteria</taxon>
        <taxon>Bacillati</taxon>
        <taxon>Bacillota</taxon>
        <taxon>Bacilli</taxon>
        <taxon>Bacillales</taxon>
        <taxon>Bacillaceae</taxon>
        <taxon>Lederbergia</taxon>
    </lineage>
</organism>
<sequence>MKERLKITFIATIAFYFFIMMHRYNYFEHGDDYILQALFYMAFSFSVVGLEEAIRRQKNKLKNILLIDFSVRVIVLVLHFIFLFVHINMLLANIIAGVLFAVNFSIQLFVMKKSKNDIANRKIEEVTSAEIKNFIQNTYDGKLDFLGVNFKNKLQKVTSYLELSGKGNIVIIILLAGIFITQLINKHIPTFILISVLLTVIVLYFFIKIHFELGKRAFPDAFKTNISVCFNFLLGYLILFVSEAFWYEKLGIMRITMWFISILMFCPLFIMKFKVREQLIVLYREYQQHKINHPKR</sequence>
<reference evidence="3" key="1">
    <citation type="journal article" date="2019" name="Int. J. Syst. Evol. Microbiol.">
        <title>The Global Catalogue of Microorganisms (GCM) 10K type strain sequencing project: providing services to taxonomists for standard genome sequencing and annotation.</title>
        <authorList>
            <consortium name="The Broad Institute Genomics Platform"/>
            <consortium name="The Broad Institute Genome Sequencing Center for Infectious Disease"/>
            <person name="Wu L."/>
            <person name="Ma J."/>
        </authorList>
    </citation>
    <scope>NUCLEOTIDE SEQUENCE [LARGE SCALE GENOMIC DNA]</scope>
    <source>
        <strain evidence="3">CGMCC 1.12237</strain>
    </source>
</reference>
<keyword evidence="1" id="KW-0812">Transmembrane</keyword>
<accession>A0ABW0LDV0</accession>
<dbReference type="Proteomes" id="UP001596147">
    <property type="component" value="Unassembled WGS sequence"/>
</dbReference>
<feature type="transmembrane region" description="Helical" evidence="1">
    <location>
        <begin position="252"/>
        <end position="270"/>
    </location>
</feature>
<proteinExistence type="predicted"/>
<keyword evidence="3" id="KW-1185">Reference proteome</keyword>
<gene>
    <name evidence="2" type="ORF">ACFPM4_02105</name>
</gene>
<evidence type="ECO:0000313" key="3">
    <source>
        <dbReference type="Proteomes" id="UP001596147"/>
    </source>
</evidence>
<dbReference type="RefSeq" id="WP_382347153.1">
    <property type="nucleotide sequence ID" value="NZ_JBHSMC010000001.1"/>
</dbReference>
<evidence type="ECO:0000313" key="2">
    <source>
        <dbReference type="EMBL" id="MFC5463541.1"/>
    </source>
</evidence>
<comment type="caution">
    <text evidence="2">The sequence shown here is derived from an EMBL/GenBank/DDBJ whole genome shotgun (WGS) entry which is preliminary data.</text>
</comment>
<name>A0ABW0LDV0_9BACI</name>
<keyword evidence="1" id="KW-1133">Transmembrane helix</keyword>
<protein>
    <submittedName>
        <fullName evidence="2">Uncharacterized protein</fullName>
    </submittedName>
</protein>
<evidence type="ECO:0000256" key="1">
    <source>
        <dbReference type="SAM" id="Phobius"/>
    </source>
</evidence>
<feature type="transmembrane region" description="Helical" evidence="1">
    <location>
        <begin position="190"/>
        <end position="207"/>
    </location>
</feature>
<feature type="transmembrane region" description="Helical" evidence="1">
    <location>
        <begin position="33"/>
        <end position="51"/>
    </location>
</feature>
<keyword evidence="1" id="KW-0472">Membrane</keyword>
<feature type="transmembrane region" description="Helical" evidence="1">
    <location>
        <begin position="163"/>
        <end position="184"/>
    </location>
</feature>
<feature type="transmembrane region" description="Helical" evidence="1">
    <location>
        <begin position="90"/>
        <end position="111"/>
    </location>
</feature>
<feature type="transmembrane region" description="Helical" evidence="1">
    <location>
        <begin position="7"/>
        <end position="27"/>
    </location>
</feature>